<dbReference type="InterPro" id="IPR026893">
    <property type="entry name" value="Tyr/Ser_Pase_IphP-type"/>
</dbReference>
<gene>
    <name evidence="2" type="ORF">SAMN05443575_1572</name>
</gene>
<dbReference type="GO" id="GO:0004721">
    <property type="term" value="F:phosphoprotein phosphatase activity"/>
    <property type="evidence" value="ECO:0007669"/>
    <property type="project" value="InterPro"/>
</dbReference>
<proteinExistence type="predicted"/>
<reference evidence="2 3" key="1">
    <citation type="submission" date="2016-11" db="EMBL/GenBank/DDBJ databases">
        <authorList>
            <person name="Jaros S."/>
            <person name="Januszkiewicz K."/>
            <person name="Wedrychowicz H."/>
        </authorList>
    </citation>
    <scope>NUCLEOTIDE SEQUENCE [LARGE SCALE GENOMIC DNA]</scope>
    <source>
        <strain evidence="2 3">DSM 45627</strain>
    </source>
</reference>
<evidence type="ECO:0000313" key="3">
    <source>
        <dbReference type="Proteomes" id="UP000186132"/>
    </source>
</evidence>
<feature type="domain" description="Tyrosine specific protein phosphatases" evidence="1">
    <location>
        <begin position="142"/>
        <end position="188"/>
    </location>
</feature>
<evidence type="ECO:0000313" key="2">
    <source>
        <dbReference type="EMBL" id="SHG17183.1"/>
    </source>
</evidence>
<dbReference type="STRING" id="1206085.SAMN05443575_1572"/>
<dbReference type="PROSITE" id="PS00383">
    <property type="entry name" value="TYR_PHOSPHATASE_1"/>
    <property type="match status" value="1"/>
</dbReference>
<keyword evidence="3" id="KW-1185">Reference proteome</keyword>
<dbReference type="PROSITE" id="PS50056">
    <property type="entry name" value="TYR_PHOSPHATASE_2"/>
    <property type="match status" value="1"/>
</dbReference>
<dbReference type="InterPro" id="IPR016130">
    <property type="entry name" value="Tyr_Pase_AS"/>
</dbReference>
<organism evidence="2 3">
    <name type="scientific">Jatrophihabitans endophyticus</name>
    <dbReference type="NCBI Taxonomy" id="1206085"/>
    <lineage>
        <taxon>Bacteria</taxon>
        <taxon>Bacillati</taxon>
        <taxon>Actinomycetota</taxon>
        <taxon>Actinomycetes</taxon>
        <taxon>Jatrophihabitantales</taxon>
        <taxon>Jatrophihabitantaceae</taxon>
        <taxon>Jatrophihabitans</taxon>
    </lineage>
</organism>
<dbReference type="InterPro" id="IPR029021">
    <property type="entry name" value="Prot-tyrosine_phosphatase-like"/>
</dbReference>
<dbReference type="AlphaFoldDB" id="A0A1M5HMK3"/>
<dbReference type="Gene3D" id="3.90.190.10">
    <property type="entry name" value="Protein tyrosine phosphatase superfamily"/>
    <property type="match status" value="1"/>
</dbReference>
<sequence>MTITPAWLDLDGAVNVRDLAGLPTADGRAVAPHRLVRADNLQGLSDADVRRLVDDVGVRTVVDLRTGVEVQAEGPGPLTREPAVDVRHLSLFPEAGGTTDVASAEDGTVVLPWQERELPASDDERRRGASGVYLAYLDDRPDSVIAALRAIAGSPGATVVHCAAGKDRTGVVVAFALAEVGVERDEIVADYERTAERIGAILARLRASTTYAGDLAGQVDEDRHRPRAETMRRLLDAVTEQYGGVPAWLRTHGWTDADGAALRAKLLA</sequence>
<dbReference type="RefSeq" id="WP_073388284.1">
    <property type="nucleotide sequence ID" value="NZ_FQVU01000002.1"/>
</dbReference>
<dbReference type="SUPFAM" id="SSF52799">
    <property type="entry name" value="(Phosphotyrosine protein) phosphatases II"/>
    <property type="match status" value="1"/>
</dbReference>
<dbReference type="InterPro" id="IPR000387">
    <property type="entry name" value="Tyr_Pase_dom"/>
</dbReference>
<dbReference type="Pfam" id="PF13350">
    <property type="entry name" value="Y_phosphatase3"/>
    <property type="match status" value="1"/>
</dbReference>
<protein>
    <submittedName>
        <fullName evidence="2">Protein tyrosine/serine phosphatase</fullName>
    </submittedName>
</protein>
<name>A0A1M5HMK3_9ACTN</name>
<dbReference type="EMBL" id="FQVU01000002">
    <property type="protein sequence ID" value="SHG17183.1"/>
    <property type="molecule type" value="Genomic_DNA"/>
</dbReference>
<accession>A0A1M5HMK3</accession>
<dbReference type="Proteomes" id="UP000186132">
    <property type="component" value="Unassembled WGS sequence"/>
</dbReference>
<evidence type="ECO:0000259" key="1">
    <source>
        <dbReference type="PROSITE" id="PS50056"/>
    </source>
</evidence>